<dbReference type="InterPro" id="IPR014721">
    <property type="entry name" value="Ribsml_uS5_D2-typ_fold_subgr"/>
</dbReference>
<comment type="function">
    <text evidence="1">With S4 and S12 plays an important role in translational accuracy.</text>
</comment>
<dbReference type="HAMAP" id="MF_01307_B">
    <property type="entry name" value="Ribosomal_uS5_B"/>
    <property type="match status" value="1"/>
</dbReference>
<evidence type="ECO:0000256" key="12">
    <source>
        <dbReference type="SAM" id="MobiDB-lite"/>
    </source>
</evidence>
<dbReference type="FunFam" id="3.30.230.10:FF:000002">
    <property type="entry name" value="30S ribosomal protein S5"/>
    <property type="match status" value="1"/>
</dbReference>
<evidence type="ECO:0000256" key="11">
    <source>
        <dbReference type="RuleBase" id="RU003823"/>
    </source>
</evidence>
<dbReference type="InterPro" id="IPR000851">
    <property type="entry name" value="Ribosomal_uS5"/>
</dbReference>
<feature type="compositionally biased region" description="Polar residues" evidence="12">
    <location>
        <begin position="176"/>
        <end position="189"/>
    </location>
</feature>
<keyword evidence="5" id="KW-0694">RNA-binding</keyword>
<feature type="region of interest" description="Disordered" evidence="12">
    <location>
        <begin position="167"/>
        <end position="214"/>
    </location>
</feature>
<dbReference type="InterPro" id="IPR005324">
    <property type="entry name" value="Ribosomal_uS5_C"/>
</dbReference>
<sequence length="214" mass="23075">MKIDNQTTTNISHKVVEIRRVCKVGTGGKTLSFRALVIVGNQKGIVGLGIGKAGQVLNAIKKGQYKAIQDRIKIAITKTKTIPHLTDASYGAAKVVLRPAAPGSGVIAGGAGRAVLELAGIKNILAKQLGSKNKINNARATLLALQKLEFITTSAKLRGLSLEKVTGRMPQKNDETSSQEIKSLKQSTIIKKDINKQTKTKRPYNKNRVKKDKD</sequence>
<evidence type="ECO:0000256" key="5">
    <source>
        <dbReference type="ARBA" id="ARBA00022884"/>
    </source>
</evidence>
<evidence type="ECO:0000256" key="1">
    <source>
        <dbReference type="ARBA" id="ARBA00002524"/>
    </source>
</evidence>
<dbReference type="GO" id="GO:0009536">
    <property type="term" value="C:plastid"/>
    <property type="evidence" value="ECO:0007669"/>
    <property type="project" value="UniProtKB-SubCell"/>
</dbReference>
<dbReference type="InterPro" id="IPR018192">
    <property type="entry name" value="Ribosomal_uS5_N_CS"/>
</dbReference>
<evidence type="ECO:0000256" key="3">
    <source>
        <dbReference type="ARBA" id="ARBA00008945"/>
    </source>
</evidence>
<dbReference type="InterPro" id="IPR005712">
    <property type="entry name" value="Ribosomal_uS5_bac-type"/>
</dbReference>
<comment type="similarity">
    <text evidence="3 11">Belongs to the universal ribosomal protein uS5 family.</text>
</comment>
<dbReference type="PROSITE" id="PS00585">
    <property type="entry name" value="RIBOSOMAL_S5"/>
    <property type="match status" value="1"/>
</dbReference>
<evidence type="ECO:0000313" key="14">
    <source>
        <dbReference type="EMBL" id="QAA11947.1"/>
    </source>
</evidence>
<dbReference type="Gene3D" id="3.30.230.10">
    <property type="match status" value="1"/>
</dbReference>
<dbReference type="Pfam" id="PF03719">
    <property type="entry name" value="Ribosomal_S5_C"/>
    <property type="match status" value="1"/>
</dbReference>
<organism evidence="14">
    <name type="scientific">Pseudellipsoidion edaphicum</name>
    <dbReference type="NCBI Taxonomy" id="1431838"/>
    <lineage>
        <taxon>Eukaryota</taxon>
        <taxon>Sar</taxon>
        <taxon>Stramenopiles</taxon>
        <taxon>Ochrophyta</taxon>
        <taxon>Eustigmatophyceae</taxon>
        <taxon>Eustigmatales</taxon>
        <taxon>Neomonodaceae</taxon>
        <taxon>Pseudellipsoidion</taxon>
    </lineage>
</organism>
<evidence type="ECO:0000256" key="7">
    <source>
        <dbReference type="ARBA" id="ARBA00023274"/>
    </source>
</evidence>
<name>A0A410D2I6_9STRA</name>
<dbReference type="InterPro" id="IPR013810">
    <property type="entry name" value="Ribosomal_uS5_N"/>
</dbReference>
<evidence type="ECO:0000256" key="9">
    <source>
        <dbReference type="ARBA" id="ARBA00035156"/>
    </source>
</evidence>
<reference evidence="14" key="1">
    <citation type="journal article" date="2019" name="Genome Biol. Evol.">
        <title>Plastid Genomes and Proteins Illuminate the Evolution of Eustigmatophyte Algae and Their Bacterial Endosymbionts.</title>
        <authorList>
            <person name="Sevcikova T."/>
            <person name="Yurchenko T."/>
            <person name="Fawley K.P."/>
            <person name="Amaral R."/>
            <person name="Strnad H."/>
            <person name="Santos L.M."/>
            <person name="Fawley M.W."/>
            <person name="Elias M."/>
        </authorList>
    </citation>
    <scope>NUCLEOTIDE SEQUENCE</scope>
    <source>
        <strain evidence="14">CAUP Q 401</strain>
    </source>
</reference>
<dbReference type="Pfam" id="PF00333">
    <property type="entry name" value="Ribosomal_S5"/>
    <property type="match status" value="1"/>
</dbReference>
<dbReference type="Gene3D" id="3.30.160.20">
    <property type="match status" value="1"/>
</dbReference>
<dbReference type="GO" id="GO:0019843">
    <property type="term" value="F:rRNA binding"/>
    <property type="evidence" value="ECO:0007669"/>
    <property type="project" value="UniProtKB-KW"/>
</dbReference>
<feature type="domain" description="S5 DRBM" evidence="13">
    <location>
        <begin position="11"/>
        <end position="74"/>
    </location>
</feature>
<dbReference type="NCBIfam" id="TIGR01021">
    <property type="entry name" value="rpsE_bact"/>
    <property type="match status" value="1"/>
</dbReference>
<feature type="compositionally biased region" description="Basic residues" evidence="12">
    <location>
        <begin position="198"/>
        <end position="214"/>
    </location>
</feature>
<dbReference type="GeneID" id="38948153"/>
<evidence type="ECO:0000256" key="10">
    <source>
        <dbReference type="PROSITE-ProRule" id="PRU00268"/>
    </source>
</evidence>
<keyword evidence="7 10" id="KW-0687">Ribonucleoprotein</keyword>
<dbReference type="RefSeq" id="YP_009551010.1">
    <property type="nucleotide sequence ID" value="NC_040299.1"/>
</dbReference>
<dbReference type="GO" id="GO:0003735">
    <property type="term" value="F:structural constituent of ribosome"/>
    <property type="evidence" value="ECO:0007669"/>
    <property type="project" value="UniProtKB-UniRule"/>
</dbReference>
<proteinExistence type="inferred from homology"/>
<evidence type="ECO:0000256" key="2">
    <source>
        <dbReference type="ARBA" id="ARBA00004474"/>
    </source>
</evidence>
<evidence type="ECO:0000259" key="13">
    <source>
        <dbReference type="PROSITE" id="PS50881"/>
    </source>
</evidence>
<keyword evidence="6 10" id="KW-0689">Ribosomal protein</keyword>
<dbReference type="PROSITE" id="PS50881">
    <property type="entry name" value="S5_DSRBD"/>
    <property type="match status" value="1"/>
</dbReference>
<evidence type="ECO:0000256" key="6">
    <source>
        <dbReference type="ARBA" id="ARBA00022980"/>
    </source>
</evidence>
<dbReference type="GO" id="GO:0006412">
    <property type="term" value="P:translation"/>
    <property type="evidence" value="ECO:0007669"/>
    <property type="project" value="InterPro"/>
</dbReference>
<dbReference type="EMBL" id="MK281457">
    <property type="protein sequence ID" value="QAA11947.1"/>
    <property type="molecule type" value="Genomic_DNA"/>
</dbReference>
<comment type="subunit">
    <text evidence="8">Part of the 30S ribosomal subunit. Contacts protein S4.</text>
</comment>
<geneLocation type="plastid" evidence="14"/>
<gene>
    <name evidence="14" type="primary">rps5</name>
</gene>
<dbReference type="SUPFAM" id="SSF54211">
    <property type="entry name" value="Ribosomal protein S5 domain 2-like"/>
    <property type="match status" value="1"/>
</dbReference>
<dbReference type="InterPro" id="IPR020568">
    <property type="entry name" value="Ribosomal_Su5_D2-typ_SF"/>
</dbReference>
<keyword evidence="14" id="KW-0934">Plastid</keyword>
<comment type="subcellular location">
    <subcellularLocation>
        <location evidence="2">Plastid</location>
    </subcellularLocation>
</comment>
<evidence type="ECO:0000256" key="4">
    <source>
        <dbReference type="ARBA" id="ARBA00022730"/>
    </source>
</evidence>
<keyword evidence="4" id="KW-0699">rRNA-binding</keyword>
<dbReference type="SUPFAM" id="SSF54768">
    <property type="entry name" value="dsRNA-binding domain-like"/>
    <property type="match status" value="1"/>
</dbReference>
<dbReference type="PANTHER" id="PTHR48277:SF1">
    <property type="entry name" value="MITOCHONDRIAL RIBOSOMAL PROTEIN S5"/>
    <property type="match status" value="1"/>
</dbReference>
<accession>A0A410D2I6</accession>
<dbReference type="AlphaFoldDB" id="A0A410D2I6"/>
<evidence type="ECO:0000256" key="8">
    <source>
        <dbReference type="ARBA" id="ARBA00025844"/>
    </source>
</evidence>
<dbReference type="GO" id="GO:0015935">
    <property type="term" value="C:small ribosomal subunit"/>
    <property type="evidence" value="ECO:0007669"/>
    <property type="project" value="InterPro"/>
</dbReference>
<protein>
    <recommendedName>
        <fullName evidence="9">Small ribosomal subunit protein uS5c</fullName>
    </recommendedName>
</protein>
<dbReference type="PANTHER" id="PTHR48277">
    <property type="entry name" value="MITOCHONDRIAL RIBOSOMAL PROTEIN S5"/>
    <property type="match status" value="1"/>
</dbReference>